<dbReference type="InterPro" id="IPR013083">
    <property type="entry name" value="Znf_RING/FYVE/PHD"/>
</dbReference>
<feature type="domain" description="RING-type" evidence="6">
    <location>
        <begin position="229"/>
        <end position="273"/>
    </location>
</feature>
<name>A0A9W8TY06_9AGAR</name>
<proteinExistence type="predicted"/>
<dbReference type="InterPro" id="IPR047134">
    <property type="entry name" value="RNF4"/>
</dbReference>
<dbReference type="InterPro" id="IPR017907">
    <property type="entry name" value="Znf_RING_CS"/>
</dbReference>
<evidence type="ECO:0000256" key="3">
    <source>
        <dbReference type="ARBA" id="ARBA00022833"/>
    </source>
</evidence>
<dbReference type="SUPFAM" id="SSF57850">
    <property type="entry name" value="RING/U-box"/>
    <property type="match status" value="1"/>
</dbReference>
<dbReference type="Pfam" id="PF13445">
    <property type="entry name" value="zf-RING_UBOX"/>
    <property type="match status" value="1"/>
</dbReference>
<dbReference type="EMBL" id="JANVFU010000007">
    <property type="protein sequence ID" value="KAJ3744525.1"/>
    <property type="molecule type" value="Genomic_DNA"/>
</dbReference>
<evidence type="ECO:0000256" key="5">
    <source>
        <dbReference type="SAM" id="Coils"/>
    </source>
</evidence>
<reference evidence="7 8" key="1">
    <citation type="journal article" date="2023" name="Proc. Natl. Acad. Sci. U.S.A.">
        <title>A global phylogenomic analysis of the shiitake genus Lentinula.</title>
        <authorList>
            <person name="Sierra-Patev S."/>
            <person name="Min B."/>
            <person name="Naranjo-Ortiz M."/>
            <person name="Looney B."/>
            <person name="Konkel Z."/>
            <person name="Slot J.C."/>
            <person name="Sakamoto Y."/>
            <person name="Steenwyk J.L."/>
            <person name="Rokas A."/>
            <person name="Carro J."/>
            <person name="Camarero S."/>
            <person name="Ferreira P."/>
            <person name="Molpeceres G."/>
            <person name="Ruiz-Duenas F.J."/>
            <person name="Serrano A."/>
            <person name="Henrissat B."/>
            <person name="Drula E."/>
            <person name="Hughes K.W."/>
            <person name="Mata J.L."/>
            <person name="Ishikawa N.K."/>
            <person name="Vargas-Isla R."/>
            <person name="Ushijima S."/>
            <person name="Smith C.A."/>
            <person name="Donoghue J."/>
            <person name="Ahrendt S."/>
            <person name="Andreopoulos W."/>
            <person name="He G."/>
            <person name="LaButti K."/>
            <person name="Lipzen A."/>
            <person name="Ng V."/>
            <person name="Riley R."/>
            <person name="Sandor L."/>
            <person name="Barry K."/>
            <person name="Martinez A.T."/>
            <person name="Xiao Y."/>
            <person name="Gibbons J.G."/>
            <person name="Terashima K."/>
            <person name="Grigoriev I.V."/>
            <person name="Hibbett D."/>
        </authorList>
    </citation>
    <scope>NUCLEOTIDE SEQUENCE [LARGE SCALE GENOMIC DNA]</scope>
    <source>
        <strain evidence="7 8">TFB7810</strain>
    </source>
</reference>
<dbReference type="SMART" id="SM00184">
    <property type="entry name" value="RING"/>
    <property type="match status" value="1"/>
</dbReference>
<protein>
    <recommendedName>
        <fullName evidence="6">RING-type domain-containing protein</fullName>
    </recommendedName>
</protein>
<accession>A0A9W8TY06</accession>
<gene>
    <name evidence="7" type="ORF">DFH05DRAFT_1525572</name>
</gene>
<dbReference type="PANTHER" id="PTHR23041">
    <property type="entry name" value="RING FINGER DOMAIN-CONTAINING"/>
    <property type="match status" value="1"/>
</dbReference>
<evidence type="ECO:0000256" key="4">
    <source>
        <dbReference type="PROSITE-ProRule" id="PRU00175"/>
    </source>
</evidence>
<dbReference type="AlphaFoldDB" id="A0A9W8TY06"/>
<sequence>MTELRIGSQLDFWYAKPWNFGLDLNWASDLFIYSTFTYDSSFCVHRFLGIITSTFRLTQLPQVHVCPVIRPRRYHLIPFFSFLKGADKGLRSYIWSIRPLPSILTERLDKNSNQLNMPAYDPPPRSIRVARDNINMATRTQHNTAFTEPSPQEPVISPGAKGRGTREMPLDVDSDDDLVVVSMRTNREKQLDAELQREKKKTKKVQDALSEVENAFKALRDAEYQRLTCPICLDLMKKPHLLSCGHVFCYRCICRHAQHAHDKERNAECPTCRDIIGYFTPLPCYILNESVAQIASMAEHEVVTKDDQPLAWPEAFELPPLPLPFPPSL</sequence>
<dbReference type="InterPro" id="IPR027370">
    <property type="entry name" value="Znf-RING_euk"/>
</dbReference>
<keyword evidence="1" id="KW-0479">Metal-binding</keyword>
<evidence type="ECO:0000313" key="7">
    <source>
        <dbReference type="EMBL" id="KAJ3744525.1"/>
    </source>
</evidence>
<comment type="caution">
    <text evidence="7">The sequence shown here is derived from an EMBL/GenBank/DDBJ whole genome shotgun (WGS) entry which is preliminary data.</text>
</comment>
<evidence type="ECO:0000256" key="2">
    <source>
        <dbReference type="ARBA" id="ARBA00022771"/>
    </source>
</evidence>
<evidence type="ECO:0000256" key="1">
    <source>
        <dbReference type="ARBA" id="ARBA00022723"/>
    </source>
</evidence>
<evidence type="ECO:0000259" key="6">
    <source>
        <dbReference type="PROSITE" id="PS50089"/>
    </source>
</evidence>
<dbReference type="Proteomes" id="UP001142393">
    <property type="component" value="Unassembled WGS sequence"/>
</dbReference>
<keyword evidence="8" id="KW-1185">Reference proteome</keyword>
<keyword evidence="3" id="KW-0862">Zinc</keyword>
<dbReference type="PROSITE" id="PS50089">
    <property type="entry name" value="ZF_RING_2"/>
    <property type="match status" value="1"/>
</dbReference>
<dbReference type="GO" id="GO:0008270">
    <property type="term" value="F:zinc ion binding"/>
    <property type="evidence" value="ECO:0007669"/>
    <property type="project" value="UniProtKB-KW"/>
</dbReference>
<feature type="coiled-coil region" evidence="5">
    <location>
        <begin position="188"/>
        <end position="215"/>
    </location>
</feature>
<dbReference type="PANTHER" id="PTHR23041:SF78">
    <property type="entry name" value="E3 UBIQUITIN-PROTEIN LIGASE RNF4"/>
    <property type="match status" value="1"/>
</dbReference>
<dbReference type="InterPro" id="IPR001841">
    <property type="entry name" value="Znf_RING"/>
</dbReference>
<keyword evidence="2 4" id="KW-0863">Zinc-finger</keyword>
<keyword evidence="5" id="KW-0175">Coiled coil</keyword>
<dbReference type="PROSITE" id="PS00518">
    <property type="entry name" value="ZF_RING_1"/>
    <property type="match status" value="1"/>
</dbReference>
<evidence type="ECO:0000313" key="8">
    <source>
        <dbReference type="Proteomes" id="UP001142393"/>
    </source>
</evidence>
<organism evidence="7 8">
    <name type="scientific">Lentinula detonsa</name>
    <dbReference type="NCBI Taxonomy" id="2804962"/>
    <lineage>
        <taxon>Eukaryota</taxon>
        <taxon>Fungi</taxon>
        <taxon>Dikarya</taxon>
        <taxon>Basidiomycota</taxon>
        <taxon>Agaricomycotina</taxon>
        <taxon>Agaricomycetes</taxon>
        <taxon>Agaricomycetidae</taxon>
        <taxon>Agaricales</taxon>
        <taxon>Marasmiineae</taxon>
        <taxon>Omphalotaceae</taxon>
        <taxon>Lentinula</taxon>
    </lineage>
</organism>
<dbReference type="Gene3D" id="3.30.40.10">
    <property type="entry name" value="Zinc/RING finger domain, C3HC4 (zinc finger)"/>
    <property type="match status" value="1"/>
</dbReference>